<organism evidence="3 4">
    <name type="scientific">Actinoplanes aureus</name>
    <dbReference type="NCBI Taxonomy" id="2792083"/>
    <lineage>
        <taxon>Bacteria</taxon>
        <taxon>Bacillati</taxon>
        <taxon>Actinomycetota</taxon>
        <taxon>Actinomycetes</taxon>
        <taxon>Micromonosporales</taxon>
        <taxon>Micromonosporaceae</taxon>
        <taxon>Actinoplanes</taxon>
    </lineage>
</organism>
<dbReference type="InterPro" id="IPR011047">
    <property type="entry name" value="Quinoprotein_ADH-like_sf"/>
</dbReference>
<dbReference type="SUPFAM" id="SSF50998">
    <property type="entry name" value="Quinoprotein alcohol dehydrogenase-like"/>
    <property type="match status" value="1"/>
</dbReference>
<evidence type="ECO:0000256" key="1">
    <source>
        <dbReference type="SAM" id="SignalP"/>
    </source>
</evidence>
<dbReference type="AlphaFoldDB" id="A0A931C9K6"/>
<dbReference type="InterPro" id="IPR018391">
    <property type="entry name" value="PQQ_b-propeller_rpt"/>
</dbReference>
<dbReference type="EMBL" id="JADQTO010000002">
    <property type="protein sequence ID" value="MBG0560860.1"/>
    <property type="molecule type" value="Genomic_DNA"/>
</dbReference>
<dbReference type="InterPro" id="IPR015943">
    <property type="entry name" value="WD40/YVTN_repeat-like_dom_sf"/>
</dbReference>
<accession>A0A931C9K6</accession>
<name>A0A931C9K6_9ACTN</name>
<gene>
    <name evidence="3" type="ORF">I4J89_05210</name>
</gene>
<comment type="caution">
    <text evidence="3">The sequence shown here is derived from an EMBL/GenBank/DDBJ whole genome shotgun (WGS) entry which is preliminary data.</text>
</comment>
<protein>
    <submittedName>
        <fullName evidence="3">PQQ-binding-like beta-propeller repeat protein</fullName>
    </submittedName>
</protein>
<dbReference type="PANTHER" id="PTHR34512:SF30">
    <property type="entry name" value="OUTER MEMBRANE PROTEIN ASSEMBLY FACTOR BAMB"/>
    <property type="match status" value="1"/>
</dbReference>
<proteinExistence type="predicted"/>
<dbReference type="Proteomes" id="UP000598146">
    <property type="component" value="Unassembled WGS sequence"/>
</dbReference>
<dbReference type="Pfam" id="PF13360">
    <property type="entry name" value="PQQ_2"/>
    <property type="match status" value="1"/>
</dbReference>
<reference evidence="3" key="1">
    <citation type="submission" date="2020-11" db="EMBL/GenBank/DDBJ databases">
        <title>Isolation and identification of active actinomycetes.</title>
        <authorList>
            <person name="Sun X."/>
        </authorList>
    </citation>
    <scope>NUCLEOTIDE SEQUENCE</scope>
    <source>
        <strain evidence="3">NEAU-A11</strain>
    </source>
</reference>
<feature type="chain" id="PRO_5039658547" evidence="1">
    <location>
        <begin position="20"/>
        <end position="371"/>
    </location>
</feature>
<feature type="signal peptide" evidence="1">
    <location>
        <begin position="1"/>
        <end position="19"/>
    </location>
</feature>
<dbReference type="Gene3D" id="2.130.10.10">
    <property type="entry name" value="YVTN repeat-like/Quinoprotein amine dehydrogenase"/>
    <property type="match status" value="1"/>
</dbReference>
<dbReference type="SMART" id="SM00564">
    <property type="entry name" value="PQQ"/>
    <property type="match status" value="6"/>
</dbReference>
<keyword evidence="1" id="KW-0732">Signal</keyword>
<evidence type="ECO:0000313" key="4">
    <source>
        <dbReference type="Proteomes" id="UP000598146"/>
    </source>
</evidence>
<evidence type="ECO:0000313" key="3">
    <source>
        <dbReference type="EMBL" id="MBG0560860.1"/>
    </source>
</evidence>
<sequence>MTITSVLLSLALAAGPPAAPLWDHPGYDAEDSHYNPDESAINAGSIGRLSTKWSINLRTSDTSCSGPSAPVLSGGRLFATDQLGISGYTAADGRLEWRFDWDDVMDNDIPVLAVSDGLLIAANGDCNSQSDPNGQLTALDVATGKPRWSLPMDMPINAVVVDKGTVVVSGSSPSDEDAVVAYRVRDGRLLWRKPNHATTGVCADGILLVHRTDGFGVHAGEIAGVDIGTGTNRWTSSGGWKARAASPRADRFYVTNAIGSLAALDTATGALRWTANGKASELIAADGRRVYRADGRAVEALHAGTGKRLWTTRLSTDAVQPVRAGGLLYAGSTVLNAADGTVAGPAYPGHLVVTGGRLYQVSGSVLRAYAP</sequence>
<evidence type="ECO:0000259" key="2">
    <source>
        <dbReference type="Pfam" id="PF13360"/>
    </source>
</evidence>
<feature type="domain" description="Pyrrolo-quinoline quinone repeat" evidence="2">
    <location>
        <begin position="85"/>
        <end position="235"/>
    </location>
</feature>
<dbReference type="RefSeq" id="WP_196412645.1">
    <property type="nucleotide sequence ID" value="NZ_JADQTO010000002.1"/>
</dbReference>
<dbReference type="InterPro" id="IPR002372">
    <property type="entry name" value="PQQ_rpt_dom"/>
</dbReference>
<dbReference type="PANTHER" id="PTHR34512">
    <property type="entry name" value="CELL SURFACE PROTEIN"/>
    <property type="match status" value="1"/>
</dbReference>
<keyword evidence="4" id="KW-1185">Reference proteome</keyword>